<feature type="compositionally biased region" description="Acidic residues" evidence="1">
    <location>
        <begin position="587"/>
        <end position="599"/>
    </location>
</feature>
<dbReference type="Proteomes" id="UP001271007">
    <property type="component" value="Unassembled WGS sequence"/>
</dbReference>
<keyword evidence="3" id="KW-1185">Reference proteome</keyword>
<dbReference type="EMBL" id="JAWDJX010000027">
    <property type="protein sequence ID" value="KAK3051208.1"/>
    <property type="molecule type" value="Genomic_DNA"/>
</dbReference>
<accession>A0AAJ0DC33</accession>
<evidence type="ECO:0000256" key="1">
    <source>
        <dbReference type="SAM" id="MobiDB-lite"/>
    </source>
</evidence>
<feature type="region of interest" description="Disordered" evidence="1">
    <location>
        <begin position="273"/>
        <end position="351"/>
    </location>
</feature>
<comment type="caution">
    <text evidence="2">The sequence shown here is derived from an EMBL/GenBank/DDBJ whole genome shotgun (WGS) entry which is preliminary data.</text>
</comment>
<protein>
    <submittedName>
        <fullName evidence="2">Uncharacterized protein</fullName>
    </submittedName>
</protein>
<evidence type="ECO:0000313" key="3">
    <source>
        <dbReference type="Proteomes" id="UP001271007"/>
    </source>
</evidence>
<feature type="region of interest" description="Disordered" evidence="1">
    <location>
        <begin position="72"/>
        <end position="133"/>
    </location>
</feature>
<feature type="region of interest" description="Disordered" evidence="1">
    <location>
        <begin position="29"/>
        <end position="49"/>
    </location>
</feature>
<feature type="compositionally biased region" description="Polar residues" evidence="1">
    <location>
        <begin position="114"/>
        <end position="133"/>
    </location>
</feature>
<gene>
    <name evidence="2" type="ORF">LTR09_007604</name>
</gene>
<dbReference type="AlphaFoldDB" id="A0AAJ0DC33"/>
<name>A0AAJ0DC33_9PEZI</name>
<feature type="region of interest" description="Disordered" evidence="1">
    <location>
        <begin position="498"/>
        <end position="599"/>
    </location>
</feature>
<feature type="compositionally biased region" description="Low complexity" evidence="1">
    <location>
        <begin position="96"/>
        <end position="113"/>
    </location>
</feature>
<feature type="compositionally biased region" description="Polar residues" evidence="1">
    <location>
        <begin position="512"/>
        <end position="536"/>
    </location>
</feature>
<feature type="compositionally biased region" description="Polar residues" evidence="1">
    <location>
        <begin position="322"/>
        <end position="346"/>
    </location>
</feature>
<reference evidence="2" key="1">
    <citation type="submission" date="2023-04" db="EMBL/GenBank/DDBJ databases">
        <title>Black Yeasts Isolated from many extreme environments.</title>
        <authorList>
            <person name="Coleine C."/>
            <person name="Stajich J.E."/>
            <person name="Selbmann L."/>
        </authorList>
    </citation>
    <scope>NUCLEOTIDE SEQUENCE</scope>
    <source>
        <strain evidence="2">CCFEE 5312</strain>
    </source>
</reference>
<evidence type="ECO:0000313" key="2">
    <source>
        <dbReference type="EMBL" id="KAK3051208.1"/>
    </source>
</evidence>
<proteinExistence type="predicted"/>
<sequence>MAPLETETWLEVFAREREEREALTKALEQHGQNKAALSDSYQHEKAAVEARHEQELVDLAARHKEEMTQLAAPARAEAVRARCTGQRTRPPVPSILPSTSTALAAQTQTPTTTGVQATGSAIQDTSSQHANQMKSDEILSGDKNPTITGPRLDVAASLTDHQRLKLRLKGSYLNFYEDSAGRIYALCCYYHGCNANTSSKGAKDPEIKYPNMDAEKLRSHMASSHKVTGRTIAWVIEKCKGEEIPSNDLWRIGHGQPTKHDTRIKVYSGSGVKVVEGDDDSTSDPGSVRPGGPKGTNALDRAAHPHTVYRARKSGLFGSGPTPASSLDQPTFDQSSLATQETSGNRAESGADVANQARGTFHDPTSQPQGIQGKLADAGDVQGMFQILKEQRFYLNLHQDVDGSIYALCCHHADCGANTARDHISTATAPTFTPARLRQHLRQTHDEEGEEEDAVQKCKGLPISAEDIRLIYHEQVSSVHDRVTVKSVARKRALPRNSIGAPWNLDGPSAGQRESASRRTSAPSNLRSQSAYQTGSSERDSLYDTTPKPQPQKRQRTSSYNPPSSMKDYSIDDYEIETTIRHHQPTVEDEDDEEWKPGN</sequence>
<organism evidence="2 3">
    <name type="scientific">Extremus antarcticus</name>
    <dbReference type="NCBI Taxonomy" id="702011"/>
    <lineage>
        <taxon>Eukaryota</taxon>
        <taxon>Fungi</taxon>
        <taxon>Dikarya</taxon>
        <taxon>Ascomycota</taxon>
        <taxon>Pezizomycotina</taxon>
        <taxon>Dothideomycetes</taxon>
        <taxon>Dothideomycetidae</taxon>
        <taxon>Mycosphaerellales</taxon>
        <taxon>Extremaceae</taxon>
        <taxon>Extremus</taxon>
    </lineage>
</organism>